<dbReference type="InterPro" id="IPR036597">
    <property type="entry name" value="Fido-like_dom_sf"/>
</dbReference>
<reference evidence="6 7" key="1">
    <citation type="submission" date="2016-11" db="EMBL/GenBank/DDBJ databases">
        <title>Draft genome of Pseudomonas versuta A4R1.12.</title>
        <authorList>
            <person name="See-Too W.-S."/>
        </authorList>
    </citation>
    <scope>NUCLEOTIDE SEQUENCE [LARGE SCALE GENOMIC DNA]</scope>
    <source>
        <strain evidence="6 7">A4R1.12</strain>
    </source>
</reference>
<dbReference type="PROSITE" id="PS51459">
    <property type="entry name" value="FIDO"/>
    <property type="match status" value="1"/>
</dbReference>
<dbReference type="InterPro" id="IPR001034">
    <property type="entry name" value="DeoR_HTH"/>
</dbReference>
<gene>
    <name evidence="6" type="ORF">BOH74_20695</name>
</gene>
<name>A0A853ZQC9_9PSED</name>
<evidence type="ECO:0000313" key="6">
    <source>
        <dbReference type="EMBL" id="OKA18131.1"/>
    </source>
</evidence>
<dbReference type="InterPro" id="IPR003812">
    <property type="entry name" value="Fido"/>
</dbReference>
<dbReference type="Pfam" id="PF02661">
    <property type="entry name" value="Fic"/>
    <property type="match status" value="1"/>
</dbReference>
<dbReference type="Gene3D" id="1.10.3290.10">
    <property type="entry name" value="Fido-like domain"/>
    <property type="match status" value="1"/>
</dbReference>
<evidence type="ECO:0000256" key="4">
    <source>
        <dbReference type="PIRSR" id="PIRSR640198-2"/>
    </source>
</evidence>
<keyword evidence="1" id="KW-0805">Transcription regulation</keyword>
<evidence type="ECO:0000256" key="3">
    <source>
        <dbReference type="PIRSR" id="PIRSR640198-1"/>
    </source>
</evidence>
<dbReference type="AlphaFoldDB" id="A0A853ZQC9"/>
<proteinExistence type="predicted"/>
<feature type="binding site" evidence="4">
    <location>
        <begin position="215"/>
        <end position="224"/>
    </location>
    <ligand>
        <name>ATP</name>
        <dbReference type="ChEBI" id="CHEBI:30616"/>
    </ligand>
</feature>
<keyword evidence="4" id="KW-0547">Nucleotide-binding</keyword>
<evidence type="ECO:0000259" key="5">
    <source>
        <dbReference type="PROSITE" id="PS51459"/>
    </source>
</evidence>
<protein>
    <recommendedName>
        <fullName evidence="5">Fido domain-containing protein</fullName>
    </recommendedName>
</protein>
<sequence length="462" mass="52929">MAGFEKPTDFDVLLKKHGEKIFELTQKFKAVDENGKYLHWDQFRRRPNPGVNKEAAWAAIKIARASGSKSLPIMSECGNPFLFYMTDYCSSVIHGIELVTQRLGGQEDSAPRHGQNNKYLVDSLMMEEAISSAQLEGAATTRKVAKEMLSRERPPETDDERMILNNYLLMKHAKHNKDQSLSIDLICEFHRIATQGIDEEEVNPGEIRVADDIFVGGRGDVVIHQPPKAILLPDRLKALCDFANFQHDGKDGRHFIHPVVKAIILHFMIGYEHPFRDGNGRTARCLFYWFMLKSGYWTFEYISISALLKEAPTQYGVSYVYTESDSFDLTYFITYQLKVIERAIGEFMDYVEGKKAEAQELTTWLEKIGIGKYLNYRQGHLLKKVLDNPGRIFMAKELVHDYGVSENTARKDLELLKELKVLFKTQEGKIFLYVARIDAAENLRSQIPKLKALKSEKRSEAK</sequence>
<evidence type="ECO:0000313" key="7">
    <source>
        <dbReference type="Proteomes" id="UP000185990"/>
    </source>
</evidence>
<dbReference type="PANTHER" id="PTHR13504">
    <property type="entry name" value="FIDO DOMAIN-CONTAINING PROTEIN DDB_G0283145"/>
    <property type="match status" value="1"/>
</dbReference>
<feature type="domain" description="Fido" evidence="5">
    <location>
        <begin position="181"/>
        <end position="338"/>
    </location>
</feature>
<dbReference type="GO" id="GO:0005524">
    <property type="term" value="F:ATP binding"/>
    <property type="evidence" value="ECO:0007669"/>
    <property type="project" value="UniProtKB-KW"/>
</dbReference>
<dbReference type="Proteomes" id="UP000185990">
    <property type="component" value="Unassembled WGS sequence"/>
</dbReference>
<organism evidence="6 7">
    <name type="scientific">Pseudomonas versuta</name>
    <dbReference type="NCBI Taxonomy" id="1788301"/>
    <lineage>
        <taxon>Bacteria</taxon>
        <taxon>Pseudomonadati</taxon>
        <taxon>Pseudomonadota</taxon>
        <taxon>Gammaproteobacteria</taxon>
        <taxon>Pseudomonadales</taxon>
        <taxon>Pseudomonadaceae</taxon>
        <taxon>Pseudomonas</taxon>
    </lineage>
</organism>
<dbReference type="GO" id="GO:0003700">
    <property type="term" value="F:DNA-binding transcription factor activity"/>
    <property type="evidence" value="ECO:0007669"/>
    <property type="project" value="InterPro"/>
</dbReference>
<dbReference type="Pfam" id="PF08220">
    <property type="entry name" value="HTH_DeoR"/>
    <property type="match status" value="1"/>
</dbReference>
<dbReference type="EMBL" id="MPJD01000040">
    <property type="protein sequence ID" value="OKA18131.1"/>
    <property type="molecule type" value="Genomic_DNA"/>
</dbReference>
<dbReference type="RefSeq" id="WP_073510526.1">
    <property type="nucleotide sequence ID" value="NZ_MPJD01000040.1"/>
</dbReference>
<dbReference type="PANTHER" id="PTHR13504:SF38">
    <property type="entry name" value="FIDO DOMAIN-CONTAINING PROTEIN"/>
    <property type="match status" value="1"/>
</dbReference>
<evidence type="ECO:0000256" key="2">
    <source>
        <dbReference type="ARBA" id="ARBA00023163"/>
    </source>
</evidence>
<feature type="binding site" evidence="4">
    <location>
        <begin position="277"/>
        <end position="284"/>
    </location>
    <ligand>
        <name>ATP</name>
        <dbReference type="ChEBI" id="CHEBI:30616"/>
    </ligand>
</feature>
<keyword evidence="4" id="KW-0067">ATP-binding</keyword>
<comment type="caution">
    <text evidence="6">The sequence shown here is derived from an EMBL/GenBank/DDBJ whole genome shotgun (WGS) entry which is preliminary data.</text>
</comment>
<dbReference type="InterPro" id="IPR040198">
    <property type="entry name" value="Fido_containing"/>
</dbReference>
<evidence type="ECO:0000256" key="1">
    <source>
        <dbReference type="ARBA" id="ARBA00023015"/>
    </source>
</evidence>
<dbReference type="SUPFAM" id="SSF140931">
    <property type="entry name" value="Fic-like"/>
    <property type="match status" value="1"/>
</dbReference>
<feature type="active site" evidence="3">
    <location>
        <position position="273"/>
    </location>
</feature>
<keyword evidence="2" id="KW-0804">Transcription</keyword>
<accession>A0A853ZQC9</accession>